<name>A0A4R4KKS5_9BACT</name>
<evidence type="ECO:0000313" key="2">
    <source>
        <dbReference type="EMBL" id="TDB68887.1"/>
    </source>
</evidence>
<dbReference type="OrthoDB" id="9802842at2"/>
<feature type="transmembrane region" description="Helical" evidence="1">
    <location>
        <begin position="106"/>
        <end position="129"/>
    </location>
</feature>
<keyword evidence="1" id="KW-0472">Membrane</keyword>
<keyword evidence="1" id="KW-0812">Transmembrane</keyword>
<dbReference type="AlphaFoldDB" id="A0A4R4KKS5"/>
<organism evidence="2 3">
    <name type="scientific">Arundinibacter roseus</name>
    <dbReference type="NCBI Taxonomy" id="2070510"/>
    <lineage>
        <taxon>Bacteria</taxon>
        <taxon>Pseudomonadati</taxon>
        <taxon>Bacteroidota</taxon>
        <taxon>Cytophagia</taxon>
        <taxon>Cytophagales</taxon>
        <taxon>Spirosomataceae</taxon>
        <taxon>Arundinibacter</taxon>
    </lineage>
</organism>
<dbReference type="RefSeq" id="WP_132113435.1">
    <property type="nucleotide sequence ID" value="NZ_SMJU01000001.1"/>
</dbReference>
<reference evidence="2 3" key="1">
    <citation type="submission" date="2019-02" db="EMBL/GenBank/DDBJ databases">
        <title>Arundinibacter roseus gen. nov., sp. nov., a new member of the family Cytophagaceae.</title>
        <authorList>
            <person name="Szuroczki S."/>
            <person name="Khayer B."/>
            <person name="Sproer C."/>
            <person name="Toumi M."/>
            <person name="Szabo A."/>
            <person name="Felfoldi T."/>
            <person name="Schumann P."/>
            <person name="Toth E."/>
        </authorList>
    </citation>
    <scope>NUCLEOTIDE SEQUENCE [LARGE SCALE GENOMIC DNA]</scope>
    <source>
        <strain evidence="2 3">DMA-k-7a</strain>
    </source>
</reference>
<keyword evidence="1" id="KW-1133">Transmembrane helix</keyword>
<protein>
    <submittedName>
        <fullName evidence="2">Succinate dehydrogenase cytochrome b subunit</fullName>
    </submittedName>
</protein>
<proteinExistence type="predicted"/>
<dbReference type="CDD" id="cd03498">
    <property type="entry name" value="SQR_TypeB_2_TM"/>
    <property type="match status" value="1"/>
</dbReference>
<feature type="transmembrane region" description="Helical" evidence="1">
    <location>
        <begin position="64"/>
        <end position="85"/>
    </location>
</feature>
<comment type="caution">
    <text evidence="2">The sequence shown here is derived from an EMBL/GenBank/DDBJ whole genome shotgun (WGS) entry which is preliminary data.</text>
</comment>
<feature type="transmembrane region" description="Helical" evidence="1">
    <location>
        <begin position="192"/>
        <end position="213"/>
    </location>
</feature>
<dbReference type="NCBIfam" id="TIGR02046">
    <property type="entry name" value="sdhC_b558_fam"/>
    <property type="match status" value="1"/>
</dbReference>
<dbReference type="InterPro" id="IPR034804">
    <property type="entry name" value="SQR/QFR_C/D"/>
</dbReference>
<dbReference type="Proteomes" id="UP000295706">
    <property type="component" value="Unassembled WGS sequence"/>
</dbReference>
<dbReference type="EMBL" id="SMJU01000001">
    <property type="protein sequence ID" value="TDB68887.1"/>
    <property type="molecule type" value="Genomic_DNA"/>
</dbReference>
<gene>
    <name evidence="2" type="ORF">EZE20_00675</name>
</gene>
<dbReference type="Gene3D" id="1.20.1300.10">
    <property type="entry name" value="Fumarate reductase/succinate dehydrogenase, transmembrane subunit"/>
    <property type="match status" value="1"/>
</dbReference>
<evidence type="ECO:0000256" key="1">
    <source>
        <dbReference type="SAM" id="Phobius"/>
    </source>
</evidence>
<evidence type="ECO:0000313" key="3">
    <source>
        <dbReference type="Proteomes" id="UP000295706"/>
    </source>
</evidence>
<dbReference type="SUPFAM" id="SSF81343">
    <property type="entry name" value="Fumarate reductase respiratory complex transmembrane subunits"/>
    <property type="match status" value="1"/>
</dbReference>
<accession>A0A4R4KKS5</accession>
<sequence length="264" mass="30002">MSWLTQTLSSSIGKKLIVALTGLFLCTFLIVHAVGNLQLFKSDEGLAFNMYTVFMTTNPLIKTISYGLYAFILIHAFYGFYLAYVNRKARGTTNYARINNQSSWSSRNMAVLGTVLLVFIIVHMSEFWYEYKFGHLPYKSYTIDLAQGTVVNTENMPADFVLNSKMEEKLNDDNTTKTIIVKDLYVEAQEAFSNPLLVLFYVLGMVAVSLHLIHGFRSAMQTLGANHPKYNPLFDFVGVWLFAILIPVAFAAMPIYFFVQHLMQ</sequence>
<dbReference type="GO" id="GO:0016020">
    <property type="term" value="C:membrane"/>
    <property type="evidence" value="ECO:0007669"/>
    <property type="project" value="InterPro"/>
</dbReference>
<keyword evidence="3" id="KW-1185">Reference proteome</keyword>
<dbReference type="InterPro" id="IPR011138">
    <property type="entry name" value="Cytochrome_b-558"/>
</dbReference>
<feature type="transmembrane region" description="Helical" evidence="1">
    <location>
        <begin position="233"/>
        <end position="259"/>
    </location>
</feature>